<keyword evidence="2" id="KW-1185">Reference proteome</keyword>
<dbReference type="PROSITE" id="PS51406">
    <property type="entry name" value="FIBRINOGEN_C_2"/>
    <property type="match status" value="1"/>
</dbReference>
<dbReference type="Gene3D" id="3.90.215.10">
    <property type="entry name" value="Gamma Fibrinogen, chain A, domain 1"/>
    <property type="match status" value="1"/>
</dbReference>
<organism evidence="1 2">
    <name type="scientific">Paramuricea clavata</name>
    <name type="common">Red gorgonian</name>
    <name type="synonym">Violescent sea-whip</name>
    <dbReference type="NCBI Taxonomy" id="317549"/>
    <lineage>
        <taxon>Eukaryota</taxon>
        <taxon>Metazoa</taxon>
        <taxon>Cnidaria</taxon>
        <taxon>Anthozoa</taxon>
        <taxon>Octocorallia</taxon>
        <taxon>Malacalcyonacea</taxon>
        <taxon>Plexauridae</taxon>
        <taxon>Paramuricea</taxon>
    </lineage>
</organism>
<comment type="caution">
    <text evidence="1">The sequence shown here is derived from an EMBL/GenBank/DDBJ whole genome shotgun (WGS) entry which is preliminary data.</text>
</comment>
<dbReference type="InterPro" id="IPR036056">
    <property type="entry name" value="Fibrinogen-like_C"/>
</dbReference>
<reference evidence="1" key="1">
    <citation type="submission" date="2020-04" db="EMBL/GenBank/DDBJ databases">
        <authorList>
            <person name="Alioto T."/>
            <person name="Alioto T."/>
            <person name="Gomez Garrido J."/>
        </authorList>
    </citation>
    <scope>NUCLEOTIDE SEQUENCE</scope>
    <source>
        <strain evidence="1">A484AB</strain>
    </source>
</reference>
<dbReference type="OrthoDB" id="5971203at2759"/>
<proteinExistence type="predicted"/>
<dbReference type="Proteomes" id="UP001152795">
    <property type="component" value="Unassembled WGS sequence"/>
</dbReference>
<dbReference type="InterPro" id="IPR014716">
    <property type="entry name" value="Fibrinogen_a/b/g_C_1"/>
</dbReference>
<evidence type="ECO:0000313" key="2">
    <source>
        <dbReference type="Proteomes" id="UP001152795"/>
    </source>
</evidence>
<dbReference type="EMBL" id="CACRXK020006004">
    <property type="protein sequence ID" value="CAB4008048.1"/>
    <property type="molecule type" value="Genomic_DNA"/>
</dbReference>
<protein>
    <submittedName>
        <fullName evidence="1">Uncharacterized protein</fullName>
    </submittedName>
</protein>
<dbReference type="SUPFAM" id="SSF56496">
    <property type="entry name" value="Fibrinogen C-terminal domain-like"/>
    <property type="match status" value="1"/>
</dbReference>
<dbReference type="InterPro" id="IPR002181">
    <property type="entry name" value="Fibrinogen_a/b/g_C_dom"/>
</dbReference>
<sequence length="418" mass="47112">MLQLKFFIFVVVFLPVINNLKLLKVRNYYDPGNCAKDNHGELILVKDRENKDAVVICTEDEGTHSWKTTEGSRPPGEYFNPGYDCLDILTKNEKAKDGYYWVDFHRSVPYKVWCDMSTDGGGYMLMGRMNDSWSSAFGDISILDFRVQVAADKEYKQIKAHWSFRFKNKRPLKKLMMVNEGGCPYNLPGIGDISYVKNLMTEEISSTDFSCSVFGAYSHPSAMIGWTRMNSCLREECPYGFAYHHVIPIQVDFSGGFSFLAANNSGTTDGTTAFFGCDKGKCCACYGPVGGSGVYCGKECKAKNGGTVTKDAHAWFWVRLNPPQKVWEKCMEYRTEEENGDAAWYKLIGNRNTPVKGRCGKSEPILNDGIVVVPDNVTHNKVPQITGLLAYQKDVEVLHLRKNDAWKVMAEEEKVNAF</sequence>
<accession>A0A6S7J4P3</accession>
<evidence type="ECO:0000313" key="1">
    <source>
        <dbReference type="EMBL" id="CAB4008048.1"/>
    </source>
</evidence>
<name>A0A6S7J4P3_PARCT</name>
<dbReference type="Pfam" id="PF00147">
    <property type="entry name" value="Fibrinogen_C"/>
    <property type="match status" value="1"/>
</dbReference>
<dbReference type="AlphaFoldDB" id="A0A6S7J4P3"/>
<gene>
    <name evidence="1" type="ORF">PACLA_8A042713</name>
</gene>
<dbReference type="NCBIfam" id="NF040941">
    <property type="entry name" value="GGGWT_bact"/>
    <property type="match status" value="1"/>
</dbReference>